<name>A0A9P5ZSI7_PLEER</name>
<organism evidence="1 2">
    <name type="scientific">Pleurotus eryngii</name>
    <name type="common">Boletus of the steppes</name>
    <dbReference type="NCBI Taxonomy" id="5323"/>
    <lineage>
        <taxon>Eukaryota</taxon>
        <taxon>Fungi</taxon>
        <taxon>Dikarya</taxon>
        <taxon>Basidiomycota</taxon>
        <taxon>Agaricomycotina</taxon>
        <taxon>Agaricomycetes</taxon>
        <taxon>Agaricomycetidae</taxon>
        <taxon>Agaricales</taxon>
        <taxon>Pleurotineae</taxon>
        <taxon>Pleurotaceae</taxon>
        <taxon>Pleurotus</taxon>
    </lineage>
</organism>
<evidence type="ECO:0000313" key="1">
    <source>
        <dbReference type="EMBL" id="KAF9492373.1"/>
    </source>
</evidence>
<dbReference type="Proteomes" id="UP000807025">
    <property type="component" value="Unassembled WGS sequence"/>
</dbReference>
<evidence type="ECO:0000313" key="2">
    <source>
        <dbReference type="Proteomes" id="UP000807025"/>
    </source>
</evidence>
<keyword evidence="2" id="KW-1185">Reference proteome</keyword>
<protein>
    <submittedName>
        <fullName evidence="1">Uncharacterized protein</fullName>
    </submittedName>
</protein>
<accession>A0A9P5ZSI7</accession>
<dbReference type="EMBL" id="MU154602">
    <property type="protein sequence ID" value="KAF9492373.1"/>
    <property type="molecule type" value="Genomic_DNA"/>
</dbReference>
<reference evidence="1" key="1">
    <citation type="submission" date="2020-11" db="EMBL/GenBank/DDBJ databases">
        <authorList>
            <consortium name="DOE Joint Genome Institute"/>
            <person name="Ahrendt S."/>
            <person name="Riley R."/>
            <person name="Andreopoulos W."/>
            <person name="Labutti K."/>
            <person name="Pangilinan J."/>
            <person name="Ruiz-Duenas F.J."/>
            <person name="Barrasa J.M."/>
            <person name="Sanchez-Garcia M."/>
            <person name="Camarero S."/>
            <person name="Miyauchi S."/>
            <person name="Serrano A."/>
            <person name="Linde D."/>
            <person name="Babiker R."/>
            <person name="Drula E."/>
            <person name="Ayuso-Fernandez I."/>
            <person name="Pacheco R."/>
            <person name="Padilla G."/>
            <person name="Ferreira P."/>
            <person name="Barriuso J."/>
            <person name="Kellner H."/>
            <person name="Castanera R."/>
            <person name="Alfaro M."/>
            <person name="Ramirez L."/>
            <person name="Pisabarro A.G."/>
            <person name="Kuo A."/>
            <person name="Tritt A."/>
            <person name="Lipzen A."/>
            <person name="He G."/>
            <person name="Yan M."/>
            <person name="Ng V."/>
            <person name="Cullen D."/>
            <person name="Martin F."/>
            <person name="Rosso M.-N."/>
            <person name="Henrissat B."/>
            <person name="Hibbett D."/>
            <person name="Martinez A.T."/>
            <person name="Grigoriev I.V."/>
        </authorList>
    </citation>
    <scope>NUCLEOTIDE SEQUENCE</scope>
    <source>
        <strain evidence="1">ATCC 90797</strain>
    </source>
</reference>
<proteinExistence type="predicted"/>
<sequence>MYKPLTAQSVPARPANYNPRGGSILSCVAAVLEEKLGSPNTEPSSSFLAETDTPPASIKCVTAVVGILPNMPSCVVVEGVYDATLNENKTRMRGSNYGFDMRV</sequence>
<comment type="caution">
    <text evidence="1">The sequence shown here is derived from an EMBL/GenBank/DDBJ whole genome shotgun (WGS) entry which is preliminary data.</text>
</comment>
<dbReference type="AlphaFoldDB" id="A0A9P5ZSI7"/>
<gene>
    <name evidence="1" type="ORF">BDN71DRAFT_1433261</name>
</gene>